<dbReference type="SUPFAM" id="SSF49599">
    <property type="entry name" value="TRAF domain-like"/>
    <property type="match status" value="1"/>
</dbReference>
<dbReference type="CDD" id="cd00121">
    <property type="entry name" value="MATH"/>
    <property type="match status" value="1"/>
</dbReference>
<evidence type="ECO:0000259" key="1">
    <source>
        <dbReference type="PROSITE" id="PS50144"/>
    </source>
</evidence>
<feature type="domain" description="MATH" evidence="1">
    <location>
        <begin position="1"/>
        <end position="75"/>
    </location>
</feature>
<organism evidence="2 3">
    <name type="scientific">Globodera pallida</name>
    <name type="common">Potato cyst nematode worm</name>
    <name type="synonym">Heterodera pallida</name>
    <dbReference type="NCBI Taxonomy" id="36090"/>
    <lineage>
        <taxon>Eukaryota</taxon>
        <taxon>Metazoa</taxon>
        <taxon>Ecdysozoa</taxon>
        <taxon>Nematoda</taxon>
        <taxon>Chromadorea</taxon>
        <taxon>Rhabditida</taxon>
        <taxon>Tylenchina</taxon>
        <taxon>Tylenchomorpha</taxon>
        <taxon>Tylenchoidea</taxon>
        <taxon>Heteroderidae</taxon>
        <taxon>Heteroderinae</taxon>
        <taxon>Globodera</taxon>
    </lineage>
</organism>
<reference evidence="2" key="1">
    <citation type="submission" date="2014-05" db="EMBL/GenBank/DDBJ databases">
        <title>The genome and life-stage specific transcriptomes of Globodera pallida elucidate key aspects of plant parasitism by a cyst nematode.</title>
        <authorList>
            <person name="Cotton J.A."/>
            <person name="Lilley C.J."/>
            <person name="Jones L.M."/>
            <person name="Kikuchi T."/>
            <person name="Reid A.J."/>
            <person name="Thorpe P."/>
            <person name="Tsai I.J."/>
            <person name="Beasley H."/>
            <person name="Blok V."/>
            <person name="Cock P.J.A."/>
            <person name="Van den Akker S.E."/>
            <person name="Holroyd N."/>
            <person name="Hunt M."/>
            <person name="Mantelin S."/>
            <person name="Naghra H."/>
            <person name="Pain A."/>
            <person name="Palomares-Rius J.E."/>
            <person name="Zarowiecki M."/>
            <person name="Berriman M."/>
            <person name="Jones J.T."/>
            <person name="Urwin P.E."/>
        </authorList>
    </citation>
    <scope>NUCLEOTIDE SEQUENCE [LARGE SCALE GENOMIC DNA]</scope>
    <source>
        <strain evidence="2">Lindley</strain>
    </source>
</reference>
<dbReference type="AlphaFoldDB" id="A0A183CHP3"/>
<dbReference type="InterPro" id="IPR008974">
    <property type="entry name" value="TRAF-like"/>
</dbReference>
<proteinExistence type="predicted"/>
<dbReference type="InterPro" id="IPR002083">
    <property type="entry name" value="MATH/TRAF_dom"/>
</dbReference>
<protein>
    <submittedName>
        <fullName evidence="3">MATH domain-containing protein</fullName>
    </submittedName>
</protein>
<accession>A0A183CHP3</accession>
<dbReference type="Proteomes" id="UP000050741">
    <property type="component" value="Unassembled WGS sequence"/>
</dbReference>
<dbReference type="InterPro" id="IPR052664">
    <property type="entry name" value="BTB-MATH_domain_protein"/>
</dbReference>
<evidence type="ECO:0000313" key="3">
    <source>
        <dbReference type="WBParaSite" id="GPLIN_001239900"/>
    </source>
</evidence>
<dbReference type="PROSITE" id="PS50144">
    <property type="entry name" value="MATH"/>
    <property type="match status" value="1"/>
</dbReference>
<dbReference type="PANTHER" id="PTHR22743:SF165">
    <property type="entry name" value="BTB AND MATH DOMAIN CONTAINING-RELATED"/>
    <property type="match status" value="1"/>
</dbReference>
<sequence>MAWTCRAAFQFSVVSCKKPGECLKKQGELDSFNIYAADGYRNWGKPEFIKFEELMDQRNGFYDEEEDAVTFKAEVVVEEPNGMAGVRLEDALLVNGKVVYVNKYLDDECVEGVLLLANRFLLDSVVNRCFEFLVTKRKKPAICKFRLADQFGIIGMKKKILKEMTTEDFYGKNYISNYSENIKLGAEAVKELSERHKELFGTE</sequence>
<dbReference type="PANTHER" id="PTHR22743">
    <property type="entry name" value="MEPRIN/TRAF-LIKE MATH FAMILY-C.ELEGANS"/>
    <property type="match status" value="1"/>
</dbReference>
<keyword evidence="2" id="KW-1185">Reference proteome</keyword>
<name>A0A183CHP3_GLOPA</name>
<dbReference type="Gene3D" id="2.60.210.10">
    <property type="entry name" value="Apoptosis, Tumor Necrosis Factor Receptor Associated Protein 2, Chain A"/>
    <property type="match status" value="1"/>
</dbReference>
<reference evidence="3" key="2">
    <citation type="submission" date="2016-06" db="UniProtKB">
        <authorList>
            <consortium name="WormBaseParasite"/>
        </authorList>
    </citation>
    <scope>IDENTIFICATION</scope>
</reference>
<dbReference type="WBParaSite" id="GPLIN_001239900">
    <property type="protein sequence ID" value="GPLIN_001239900"/>
    <property type="gene ID" value="GPLIN_001239900"/>
</dbReference>
<evidence type="ECO:0000313" key="2">
    <source>
        <dbReference type="Proteomes" id="UP000050741"/>
    </source>
</evidence>